<sequence length="575" mass="63221">MPPNQPSILHGPSAPVPVSLPFGDLLARHARERGSNPAVISHHQDVTLTFQKLHERSDMLASAFLASGVNKGEKVAIMLGSRTEYLEAFFACAKIGAALVLLNYAFVFEEIVSTLTPVEPKLLILSPVVGRFKFTHFMDKLSTRLASLQALVIVNPEVDTSFHLGHKMVEYTSFLARGQHNPLPKLNVSPHDIVNVQFTSGSTGIPKAAALSHYNIMNCGRYISKQIFGLIIGICTSAWSGSAVVFPSDIFNATAAVECIEKYQCTGIYGVTTMFIEEMAAANFSKTDRSSLKFGIMAGSAMPPDLLERVIKTFPVPRLYTNWGMTELSSITTMTHHTDPMHKRIYTAGRLFPGFVAKIVEPNTGRVLPWGKKGEIVISGYGVMQGGYLNNAEKTAETLKQHVEDLQDNGVGAIDSQGNLRTWLHTGDEGFLDDDGYFVITGRIKDIIIRGGENITPVEIEERLFSHPAIVQASVIGVPSPRLGEDVAAFVELRSGHAAPTDAELQDWVRQKLSRFKVPRYFWWIGGQDERVPRAWPKTASGKLRKPDLRVVAKGLLSTMISQRNAQSVVIQARL</sequence>
<dbReference type="SUPFAM" id="SSF56801">
    <property type="entry name" value="Acetyl-CoA synthetase-like"/>
    <property type="match status" value="1"/>
</dbReference>
<organism evidence="3 4">
    <name type="scientific">Talaromyces pinophilus</name>
    <name type="common">Penicillium pinophilum</name>
    <dbReference type="NCBI Taxonomy" id="128442"/>
    <lineage>
        <taxon>Eukaryota</taxon>
        <taxon>Fungi</taxon>
        <taxon>Dikarya</taxon>
        <taxon>Ascomycota</taxon>
        <taxon>Pezizomycotina</taxon>
        <taxon>Eurotiomycetes</taxon>
        <taxon>Eurotiomycetidae</taxon>
        <taxon>Eurotiales</taxon>
        <taxon>Trichocomaceae</taxon>
        <taxon>Talaromyces</taxon>
        <taxon>Talaromyces sect. Talaromyces</taxon>
    </lineage>
</organism>
<dbReference type="PROSITE" id="PS00455">
    <property type="entry name" value="AMP_BINDING"/>
    <property type="match status" value="1"/>
</dbReference>
<dbReference type="Proteomes" id="UP000053095">
    <property type="component" value="Unassembled WGS sequence"/>
</dbReference>
<feature type="domain" description="AMP-dependent synthetase/ligase" evidence="1">
    <location>
        <begin position="27"/>
        <end position="386"/>
    </location>
</feature>
<dbReference type="Gene3D" id="3.40.50.12780">
    <property type="entry name" value="N-terminal domain of ligase-like"/>
    <property type="match status" value="1"/>
</dbReference>
<dbReference type="InterPro" id="IPR000873">
    <property type="entry name" value="AMP-dep_synth/lig_dom"/>
</dbReference>
<evidence type="ECO:0000259" key="2">
    <source>
        <dbReference type="Pfam" id="PF13193"/>
    </source>
</evidence>
<reference evidence="4" key="1">
    <citation type="journal article" date="2015" name="Genome Announc.">
        <title>Draft genome sequence of Talaromyces cellulolyticus strain Y-94, a source of lignocellulosic biomass-degrading enzymes.</title>
        <authorList>
            <person name="Fujii T."/>
            <person name="Koike H."/>
            <person name="Sawayama S."/>
            <person name="Yano S."/>
            <person name="Inoue H."/>
        </authorList>
    </citation>
    <scope>NUCLEOTIDE SEQUENCE [LARGE SCALE GENOMIC DNA]</scope>
    <source>
        <strain evidence="4">Y-94</strain>
    </source>
</reference>
<dbReference type="InterPro" id="IPR042099">
    <property type="entry name" value="ANL_N_sf"/>
</dbReference>
<feature type="domain" description="AMP-binding enzyme C-terminal" evidence="2">
    <location>
        <begin position="459"/>
        <end position="543"/>
    </location>
</feature>
<dbReference type="AlphaFoldDB" id="A0A6V8H0D5"/>
<dbReference type="PANTHER" id="PTHR43201">
    <property type="entry name" value="ACYL-COA SYNTHETASE"/>
    <property type="match status" value="1"/>
</dbReference>
<protein>
    <submittedName>
        <fullName evidence="3">Long-chain-fatty-acid-CoA ligase</fullName>
    </submittedName>
</protein>
<dbReference type="EMBL" id="DF933811">
    <property type="protein sequence ID" value="GAM34266.1"/>
    <property type="molecule type" value="Genomic_DNA"/>
</dbReference>
<gene>
    <name evidence="3" type="ORF">TCE0_015r01734</name>
</gene>
<dbReference type="Gene3D" id="3.30.300.30">
    <property type="match status" value="1"/>
</dbReference>
<comment type="caution">
    <text evidence="3">The sequence shown here is derived from an EMBL/GenBank/DDBJ whole genome shotgun (WGS) entry which is preliminary data.</text>
</comment>
<dbReference type="InterPro" id="IPR045851">
    <property type="entry name" value="AMP-bd_C_sf"/>
</dbReference>
<dbReference type="Pfam" id="PF13193">
    <property type="entry name" value="AMP-binding_C"/>
    <property type="match status" value="1"/>
</dbReference>
<evidence type="ECO:0000313" key="3">
    <source>
        <dbReference type="EMBL" id="GAM34266.1"/>
    </source>
</evidence>
<dbReference type="GO" id="GO:0031956">
    <property type="term" value="F:medium-chain fatty acid-CoA ligase activity"/>
    <property type="evidence" value="ECO:0007669"/>
    <property type="project" value="TreeGrafter"/>
</dbReference>
<dbReference type="GO" id="GO:0006631">
    <property type="term" value="P:fatty acid metabolic process"/>
    <property type="evidence" value="ECO:0007669"/>
    <property type="project" value="TreeGrafter"/>
</dbReference>
<evidence type="ECO:0000313" key="4">
    <source>
        <dbReference type="Proteomes" id="UP000053095"/>
    </source>
</evidence>
<dbReference type="Pfam" id="PF00501">
    <property type="entry name" value="AMP-binding"/>
    <property type="match status" value="1"/>
</dbReference>
<proteinExistence type="predicted"/>
<keyword evidence="3" id="KW-0436">Ligase</keyword>
<evidence type="ECO:0000259" key="1">
    <source>
        <dbReference type="Pfam" id="PF00501"/>
    </source>
</evidence>
<keyword evidence="4" id="KW-1185">Reference proteome</keyword>
<dbReference type="PANTHER" id="PTHR43201:SF6">
    <property type="entry name" value="ACYL COA SYNTHETASE (EUROFUNG)"/>
    <property type="match status" value="1"/>
</dbReference>
<dbReference type="InterPro" id="IPR020845">
    <property type="entry name" value="AMP-binding_CS"/>
</dbReference>
<accession>A0A6V8H0D5</accession>
<dbReference type="InterPro" id="IPR025110">
    <property type="entry name" value="AMP-bd_C"/>
</dbReference>
<name>A0A6V8H0D5_TALPI</name>